<dbReference type="HOGENOM" id="CLU_018816_1_0_6"/>
<dbReference type="PANTHER" id="PTHR30469">
    <property type="entry name" value="MULTIDRUG RESISTANCE PROTEIN MDTA"/>
    <property type="match status" value="1"/>
</dbReference>
<dbReference type="InterPro" id="IPR058624">
    <property type="entry name" value="MdtA-like_HH"/>
</dbReference>
<evidence type="ECO:0000313" key="4">
    <source>
        <dbReference type="EMBL" id="GAD30153.1"/>
    </source>
</evidence>
<dbReference type="Gene3D" id="2.40.50.100">
    <property type="match status" value="1"/>
</dbReference>
<dbReference type="RefSeq" id="WP_023932753.1">
    <property type="nucleotide sequence ID" value="NZ_DF196819.1"/>
</dbReference>
<protein>
    <submittedName>
        <fullName evidence="4">Efflux transporter, RND family, MFP subunit</fullName>
    </submittedName>
</protein>
<comment type="similarity">
    <text evidence="1">Belongs to the membrane fusion protein (MFP) (TC 8.A.1) family.</text>
</comment>
<dbReference type="GO" id="GO:0015562">
    <property type="term" value="F:efflux transmembrane transporter activity"/>
    <property type="evidence" value="ECO:0007669"/>
    <property type="project" value="TreeGrafter"/>
</dbReference>
<dbReference type="InterPro" id="IPR006143">
    <property type="entry name" value="RND_pump_MFP"/>
</dbReference>
<dbReference type="Gene3D" id="2.40.420.20">
    <property type="match status" value="1"/>
</dbReference>
<proteinExistence type="inferred from homology"/>
<dbReference type="NCBIfam" id="TIGR01730">
    <property type="entry name" value="RND_mfp"/>
    <property type="match status" value="1"/>
</dbReference>
<evidence type="ECO:0000256" key="1">
    <source>
        <dbReference type="ARBA" id="ARBA00009477"/>
    </source>
</evidence>
<dbReference type="Proteomes" id="UP000030675">
    <property type="component" value="Unassembled WGS sequence"/>
</dbReference>
<evidence type="ECO:0000259" key="2">
    <source>
        <dbReference type="Pfam" id="PF25876"/>
    </source>
</evidence>
<evidence type="ECO:0000259" key="3">
    <source>
        <dbReference type="Pfam" id="PF25967"/>
    </source>
</evidence>
<dbReference type="EMBL" id="DF196819">
    <property type="protein sequence ID" value="GAD30153.1"/>
    <property type="molecule type" value="Genomic_DNA"/>
</dbReference>
<feature type="domain" description="Multidrug resistance protein MdtA-like C-terminal permuted SH3" evidence="3">
    <location>
        <begin position="272"/>
        <end position="327"/>
    </location>
</feature>
<dbReference type="eggNOG" id="COG0845">
    <property type="taxonomic scope" value="Bacteria"/>
</dbReference>
<reference evidence="5" key="1">
    <citation type="submission" date="2012-12" db="EMBL/GenBank/DDBJ databases">
        <title>Genome Sequence of Photobacterium leiognathi lrivu.4.1.</title>
        <authorList>
            <person name="Urbanczyk H."/>
            <person name="Ogura Y."/>
            <person name="Hayashi T."/>
            <person name="Dunlap P.V."/>
        </authorList>
    </citation>
    <scope>NUCLEOTIDE SEQUENCE [LARGE SCALE GENOMIC DNA]</scope>
    <source>
        <strain evidence="5">lrivu.4.1</strain>
    </source>
</reference>
<dbReference type="GO" id="GO:1990281">
    <property type="term" value="C:efflux pump complex"/>
    <property type="evidence" value="ECO:0007669"/>
    <property type="project" value="TreeGrafter"/>
</dbReference>
<gene>
    <name evidence="4" type="ORF">PLEI_1808</name>
</gene>
<sequence length="345" mass="37861">MRRQVYIAVLACVALIGCKEDKAIVKEPESRPVKLQSVSVGDNESLRSFPAIVEAGDKAVLAFRVSGQLNNVQAHPGEFVRKGQTLATLNPDELSLLVKQAQAQYDLANVQFKRNSQLRKTNVVSELDYDASKANLKQAKAALDKAKSNLSYAKLIAPYDGHLSLSMIENFEYVAAKQPVMHIQSAKLINMTFQLPDYLLARFQGHAEEINPTVAFDALANQTFPAQFKEIDTEPDSKTSSYKVTLSMARPEGSNIMPGMSGSVTIVLPHGNAGAIPTRAVITEGDKHFVWRVNDKQQVERVEVTLDKNNRVISGLNDGDVIATSGVSELQAGQKVRSWIKERGL</sequence>
<feature type="domain" description="Multidrug resistance protein MdtA-like alpha-helical hairpin" evidence="2">
    <location>
        <begin position="99"/>
        <end position="153"/>
    </location>
</feature>
<dbReference type="AlphaFoldDB" id="A0A0U1P6M4"/>
<dbReference type="PROSITE" id="PS51257">
    <property type="entry name" value="PROKAR_LIPOPROTEIN"/>
    <property type="match status" value="1"/>
</dbReference>
<accession>A0A0U1P6M4</accession>
<dbReference type="Gene3D" id="1.10.287.470">
    <property type="entry name" value="Helix hairpin bin"/>
    <property type="match status" value="1"/>
</dbReference>
<dbReference type="Pfam" id="PF25876">
    <property type="entry name" value="HH_MFP_RND"/>
    <property type="match status" value="1"/>
</dbReference>
<name>A0A0U1P6M4_PHOLE</name>
<dbReference type="PANTHER" id="PTHR30469:SF20">
    <property type="entry name" value="EFFLUX RND TRANSPORTER PERIPLASMIC ADAPTOR SUBUNIT"/>
    <property type="match status" value="1"/>
</dbReference>
<dbReference type="Gene3D" id="2.40.30.170">
    <property type="match status" value="1"/>
</dbReference>
<organism evidence="4 5">
    <name type="scientific">Photobacterium leiognathi lrivu.4.1</name>
    <dbReference type="NCBI Taxonomy" id="1248232"/>
    <lineage>
        <taxon>Bacteria</taxon>
        <taxon>Pseudomonadati</taxon>
        <taxon>Pseudomonadota</taxon>
        <taxon>Gammaproteobacteria</taxon>
        <taxon>Vibrionales</taxon>
        <taxon>Vibrionaceae</taxon>
        <taxon>Photobacterium</taxon>
    </lineage>
</organism>
<dbReference type="Pfam" id="PF25967">
    <property type="entry name" value="RND-MFP_C"/>
    <property type="match status" value="1"/>
</dbReference>
<dbReference type="InterPro" id="IPR058627">
    <property type="entry name" value="MdtA-like_C"/>
</dbReference>
<dbReference type="SUPFAM" id="SSF111369">
    <property type="entry name" value="HlyD-like secretion proteins"/>
    <property type="match status" value="1"/>
</dbReference>
<evidence type="ECO:0000313" key="5">
    <source>
        <dbReference type="Proteomes" id="UP000030675"/>
    </source>
</evidence>